<evidence type="ECO:0000259" key="3">
    <source>
        <dbReference type="PROSITE" id="PS00028"/>
    </source>
</evidence>
<keyword evidence="1" id="KW-0175">Coiled coil</keyword>
<dbReference type="SUPFAM" id="SSF57997">
    <property type="entry name" value="Tropomyosin"/>
    <property type="match status" value="1"/>
</dbReference>
<evidence type="ECO:0000313" key="4">
    <source>
        <dbReference type="EMBL" id="KAL1405407.1"/>
    </source>
</evidence>
<feature type="compositionally biased region" description="Acidic residues" evidence="2">
    <location>
        <begin position="127"/>
        <end position="143"/>
    </location>
</feature>
<proteinExistence type="predicted"/>
<feature type="region of interest" description="Disordered" evidence="2">
    <location>
        <begin position="494"/>
        <end position="537"/>
    </location>
</feature>
<feature type="compositionally biased region" description="Polar residues" evidence="2">
    <location>
        <begin position="1"/>
        <end position="19"/>
    </location>
</feature>
<protein>
    <recommendedName>
        <fullName evidence="3">C2H2-type domain-containing protein</fullName>
    </recommendedName>
</protein>
<feature type="coiled-coil region" evidence="1">
    <location>
        <begin position="322"/>
        <end position="370"/>
    </location>
</feature>
<evidence type="ECO:0000313" key="5">
    <source>
        <dbReference type="Proteomes" id="UP001565368"/>
    </source>
</evidence>
<feature type="region of interest" description="Disordered" evidence="2">
    <location>
        <begin position="1"/>
        <end position="279"/>
    </location>
</feature>
<sequence>MPRVTRSNLSPTASEATTSSKRKHRSDRRGSSPPPVNKRSRAAATTRDSPLKRVQTRSDSGISVVSLSQTPEPEPEQPPPKPKSKQMARRSGGPPLPKRKLAVEIPKASPAPAPPPPTRTRRSVRLDDDDFVEAVVVEDELSEGEAGPGPQTAIKRREGRADATLGPVHQSSPRVVKSLFLGSASSSSAQRDRPRTSSAPRPKEVGARVVVTPRSSQASRRRGSSADDIGDFSSPTGSRYPEEPLNVDPAAWVHASQLSDDDAESTSAWSAPRGSVQERHPCHWSMCQEVLDSAADLSRHIRQHADLVFPEARLDEPSKAEIAMLKDNLSSSEEKIEDLEKRLLARGKEVEERNEKVTSLESRLQDVEEQLKEAFIPPPVVDGPPDSIEAQFQERDASLIDLRRRLKETKSSLKRHKEDLAFFREQYDQASTRAVEEVRKATELQQQTDLLREQLRVGLKQRDLHHATVAKQSKAAADKAQKQVNLLLEQSRRTDDTVRRKAADHAKLADRNHDLESELHEARSKADSLSKRNQELSERVSMLQGKLLGAFDPVEESEPEADYTDEDDDDEGESLAPPSVPHVVPPLPAFAPDDKPTPPAAAIATLAEGGIEAFRCKWADDGVRCLEIFHTLDELQVHGIGHIHKLAIPEAN</sequence>
<feature type="compositionally biased region" description="Pro residues" evidence="2">
    <location>
        <begin position="109"/>
        <end position="118"/>
    </location>
</feature>
<evidence type="ECO:0000256" key="1">
    <source>
        <dbReference type="SAM" id="Coils"/>
    </source>
</evidence>
<dbReference type="RefSeq" id="XP_069205351.1">
    <property type="nucleotide sequence ID" value="XM_069357414.1"/>
</dbReference>
<name>A0ABR3PSS1_9TREE</name>
<dbReference type="PROSITE" id="PS00028">
    <property type="entry name" value="ZINC_FINGER_C2H2_1"/>
    <property type="match status" value="1"/>
</dbReference>
<evidence type="ECO:0000256" key="2">
    <source>
        <dbReference type="SAM" id="MobiDB-lite"/>
    </source>
</evidence>
<dbReference type="InterPro" id="IPR013087">
    <property type="entry name" value="Znf_C2H2_type"/>
</dbReference>
<dbReference type="EMBL" id="JBBXJM010000007">
    <property type="protein sequence ID" value="KAL1405407.1"/>
    <property type="molecule type" value="Genomic_DNA"/>
</dbReference>
<feature type="coiled-coil region" evidence="1">
    <location>
        <begin position="399"/>
        <end position="433"/>
    </location>
</feature>
<comment type="caution">
    <text evidence="4">The sequence shown here is derived from an EMBL/GenBank/DDBJ whole genome shotgun (WGS) entry which is preliminary data.</text>
</comment>
<accession>A0ABR3PSS1</accession>
<feature type="domain" description="C2H2-type" evidence="3">
    <location>
        <begin position="282"/>
        <end position="304"/>
    </location>
</feature>
<feature type="compositionally biased region" description="Basic and acidic residues" evidence="2">
    <location>
        <begin position="190"/>
        <end position="206"/>
    </location>
</feature>
<keyword evidence="5" id="KW-1185">Reference proteome</keyword>
<feature type="compositionally biased region" description="Acidic residues" evidence="2">
    <location>
        <begin position="553"/>
        <end position="573"/>
    </location>
</feature>
<reference evidence="4 5" key="1">
    <citation type="submission" date="2023-08" db="EMBL/GenBank/DDBJ databases">
        <title>Annotated Genome Sequence of Vanrija albida AlHP1.</title>
        <authorList>
            <person name="Herzog R."/>
        </authorList>
    </citation>
    <scope>NUCLEOTIDE SEQUENCE [LARGE SCALE GENOMIC DNA]</scope>
    <source>
        <strain evidence="4 5">AlHP1</strain>
    </source>
</reference>
<dbReference type="Gene3D" id="1.20.120.330">
    <property type="entry name" value="Nucleotidyltransferases domain 2"/>
    <property type="match status" value="1"/>
</dbReference>
<feature type="region of interest" description="Disordered" evidence="2">
    <location>
        <begin position="549"/>
        <end position="582"/>
    </location>
</feature>
<dbReference type="GeneID" id="95990081"/>
<gene>
    <name evidence="4" type="ORF">Q8F55_009038</name>
</gene>
<organism evidence="4 5">
    <name type="scientific">Vanrija albida</name>
    <dbReference type="NCBI Taxonomy" id="181172"/>
    <lineage>
        <taxon>Eukaryota</taxon>
        <taxon>Fungi</taxon>
        <taxon>Dikarya</taxon>
        <taxon>Basidiomycota</taxon>
        <taxon>Agaricomycotina</taxon>
        <taxon>Tremellomycetes</taxon>
        <taxon>Trichosporonales</taxon>
        <taxon>Trichosporonaceae</taxon>
        <taxon>Vanrija</taxon>
    </lineage>
</organism>
<dbReference type="Proteomes" id="UP001565368">
    <property type="component" value="Unassembled WGS sequence"/>
</dbReference>